<dbReference type="Proteomes" id="UP000838756">
    <property type="component" value="Unassembled WGS sequence"/>
</dbReference>
<name>A0A8S4QDM4_9NEOP</name>
<reference evidence="1" key="1">
    <citation type="submission" date="2022-03" db="EMBL/GenBank/DDBJ databases">
        <authorList>
            <person name="Lindestad O."/>
        </authorList>
    </citation>
    <scope>NUCLEOTIDE SEQUENCE</scope>
</reference>
<comment type="caution">
    <text evidence="1">The sequence shown here is derived from an EMBL/GenBank/DDBJ whole genome shotgun (WGS) entry which is preliminary data.</text>
</comment>
<evidence type="ECO:0000313" key="2">
    <source>
        <dbReference type="Proteomes" id="UP000838756"/>
    </source>
</evidence>
<proteinExistence type="predicted"/>
<dbReference type="OrthoDB" id="7480412at2759"/>
<dbReference type="AlphaFoldDB" id="A0A8S4QDM4"/>
<feature type="non-terminal residue" evidence="1">
    <location>
        <position position="1"/>
    </location>
</feature>
<dbReference type="EMBL" id="CAKXAJ010004323">
    <property type="protein sequence ID" value="CAH2208700.1"/>
    <property type="molecule type" value="Genomic_DNA"/>
</dbReference>
<protein>
    <submittedName>
        <fullName evidence="1">Jg18087 protein</fullName>
    </submittedName>
</protein>
<gene>
    <name evidence="1" type="primary">jg18087</name>
    <name evidence="1" type="ORF">PAEG_LOCUS1250</name>
</gene>
<evidence type="ECO:0000313" key="1">
    <source>
        <dbReference type="EMBL" id="CAH2208700.1"/>
    </source>
</evidence>
<organism evidence="1 2">
    <name type="scientific">Pararge aegeria aegeria</name>
    <dbReference type="NCBI Taxonomy" id="348720"/>
    <lineage>
        <taxon>Eukaryota</taxon>
        <taxon>Metazoa</taxon>
        <taxon>Ecdysozoa</taxon>
        <taxon>Arthropoda</taxon>
        <taxon>Hexapoda</taxon>
        <taxon>Insecta</taxon>
        <taxon>Pterygota</taxon>
        <taxon>Neoptera</taxon>
        <taxon>Endopterygota</taxon>
        <taxon>Lepidoptera</taxon>
        <taxon>Glossata</taxon>
        <taxon>Ditrysia</taxon>
        <taxon>Papilionoidea</taxon>
        <taxon>Nymphalidae</taxon>
        <taxon>Satyrinae</taxon>
        <taxon>Satyrini</taxon>
        <taxon>Parargina</taxon>
        <taxon>Pararge</taxon>
    </lineage>
</organism>
<keyword evidence="2" id="KW-1185">Reference proteome</keyword>
<accession>A0A8S4QDM4</accession>
<sequence length="86" mass="9849">VRRVRQGDVISPKLFTAALEDVFKRLDRNELGININDEYITQLRFADDVDTLGDLNTILNNLSRVSQLVDLRSKTICMTLIFHSTL</sequence>